<keyword evidence="1" id="KW-0479">Metal-binding</keyword>
<evidence type="ECO:0000259" key="3">
    <source>
        <dbReference type="PROSITE" id="PS50157"/>
    </source>
</evidence>
<dbReference type="AlphaFoldDB" id="A0A9Q0AGA7"/>
<evidence type="ECO:0000256" key="1">
    <source>
        <dbReference type="PROSITE-ProRule" id="PRU00042"/>
    </source>
</evidence>
<feature type="compositionally biased region" description="Polar residues" evidence="2">
    <location>
        <begin position="12"/>
        <end position="29"/>
    </location>
</feature>
<accession>A0A9Q0AGA7</accession>
<keyword evidence="1" id="KW-0863">Zinc-finger</keyword>
<evidence type="ECO:0000313" key="5">
    <source>
        <dbReference type="Proteomes" id="UP000829685"/>
    </source>
</evidence>
<protein>
    <recommendedName>
        <fullName evidence="3">C2H2-type domain-containing protein</fullName>
    </recommendedName>
</protein>
<keyword evidence="1" id="KW-0862">Zinc</keyword>
<dbReference type="Proteomes" id="UP000829685">
    <property type="component" value="Unassembled WGS sequence"/>
</dbReference>
<dbReference type="PROSITE" id="PS50157">
    <property type="entry name" value="ZINC_FINGER_C2H2_2"/>
    <property type="match status" value="1"/>
</dbReference>
<dbReference type="SMART" id="SM00355">
    <property type="entry name" value="ZnF_C2H2"/>
    <property type="match status" value="2"/>
</dbReference>
<dbReference type="InterPro" id="IPR013087">
    <property type="entry name" value="Znf_C2H2_type"/>
</dbReference>
<organism evidence="4 5">
    <name type="scientific">Neoarthrinium moseri</name>
    <dbReference type="NCBI Taxonomy" id="1658444"/>
    <lineage>
        <taxon>Eukaryota</taxon>
        <taxon>Fungi</taxon>
        <taxon>Dikarya</taxon>
        <taxon>Ascomycota</taxon>
        <taxon>Pezizomycotina</taxon>
        <taxon>Sordariomycetes</taxon>
        <taxon>Xylariomycetidae</taxon>
        <taxon>Amphisphaeriales</taxon>
        <taxon>Apiosporaceae</taxon>
        <taxon>Neoarthrinium</taxon>
    </lineage>
</organism>
<proteinExistence type="predicted"/>
<reference evidence="4" key="1">
    <citation type="submission" date="2021-03" db="EMBL/GenBank/DDBJ databases">
        <title>Revisited historic fungal species revealed as producer of novel bioactive compounds through whole genome sequencing and comparative genomics.</title>
        <authorList>
            <person name="Vignolle G.A."/>
            <person name="Hochenegger N."/>
            <person name="Mach R.L."/>
            <person name="Mach-Aigner A.R."/>
            <person name="Javad Rahimi M."/>
            <person name="Salim K.A."/>
            <person name="Chan C.M."/>
            <person name="Lim L.B.L."/>
            <person name="Cai F."/>
            <person name="Druzhinina I.S."/>
            <person name="U'Ren J.M."/>
            <person name="Derntl C."/>
        </authorList>
    </citation>
    <scope>NUCLEOTIDE SEQUENCE</scope>
    <source>
        <strain evidence="4">TUCIM 5799</strain>
    </source>
</reference>
<comment type="caution">
    <text evidence="4">The sequence shown here is derived from an EMBL/GenBank/DDBJ whole genome shotgun (WGS) entry which is preliminary data.</text>
</comment>
<gene>
    <name evidence="4" type="ORF">JX265_013018</name>
</gene>
<dbReference type="EMBL" id="JAFIMR010000061">
    <property type="protein sequence ID" value="KAI1852559.1"/>
    <property type="molecule type" value="Genomic_DNA"/>
</dbReference>
<evidence type="ECO:0000313" key="4">
    <source>
        <dbReference type="EMBL" id="KAI1852559.1"/>
    </source>
</evidence>
<evidence type="ECO:0000256" key="2">
    <source>
        <dbReference type="SAM" id="MobiDB-lite"/>
    </source>
</evidence>
<dbReference type="GO" id="GO:0008270">
    <property type="term" value="F:zinc ion binding"/>
    <property type="evidence" value="ECO:0007669"/>
    <property type="project" value="UniProtKB-KW"/>
</dbReference>
<keyword evidence="5" id="KW-1185">Reference proteome</keyword>
<sequence>MEQFDGLWNEYRQATSHSSDNNIATPSQDQSHHMAPVELWAEGVFEASQDYQEAPRPILNKHTDIVRNPQSDIVPSPDSLDYHSSTSTFTQLRQTGSSAGFSYCPGGKAMPAADGVVREELQQSTPITYSPELVNARSSTVMYNAGPATDNWHQVSRLGFAPPAGPFLPWHNTRSNDIMDDRACATCYTIGSPLHCSAVNLTVNPFTANSGAEDAGNPTVPTVPTVPGLDAYPTHAGVAATERGHDTSLLAGVEESSSHHVTTGTNVAQTRKRNGTPQHGVSDHKRRRSSNYRIMFVCTLGDCEQTFTLEKDLIRHQRQSLIHKDECEHLFFCEEARCRSFGRSYSREDNYNRHVETKHAGFVR</sequence>
<name>A0A9Q0AGA7_9PEZI</name>
<feature type="domain" description="C2H2-type" evidence="3">
    <location>
        <begin position="296"/>
        <end position="328"/>
    </location>
</feature>
<feature type="region of interest" description="Disordered" evidence="2">
    <location>
        <begin position="12"/>
        <end position="32"/>
    </location>
</feature>
<feature type="region of interest" description="Disordered" evidence="2">
    <location>
        <begin position="254"/>
        <end position="286"/>
    </location>
</feature>
<feature type="compositionally biased region" description="Polar residues" evidence="2">
    <location>
        <begin position="259"/>
        <end position="279"/>
    </location>
</feature>